<feature type="chain" id="PRO_5010227391" evidence="1">
    <location>
        <begin position="30"/>
        <end position="153"/>
    </location>
</feature>
<accession>A0A1H4X276</accession>
<reference evidence="3" key="1">
    <citation type="submission" date="2016-10" db="EMBL/GenBank/DDBJ databases">
        <authorList>
            <person name="Varghese N."/>
            <person name="Submissions S."/>
        </authorList>
    </citation>
    <scope>NUCLEOTIDE SEQUENCE [LARGE SCALE GENOMIC DNA]</scope>
    <source>
        <strain evidence="3">DSM 44498</strain>
    </source>
</reference>
<feature type="signal peptide" evidence="1">
    <location>
        <begin position="1"/>
        <end position="29"/>
    </location>
</feature>
<sequence>MSLPTLGKSIAITGLALAGLFGAAAPAAADQTQDRWVNIPDTATVAHGIACGGRIGGVTVATDALPGLVYVRLNATFVGMSATPGVLCSVFATLHWRNLDTGATGSWSADVSGGLLDFPAEPWAHLETGSGRVEVTLTTDRPHIPSSTEITVY</sequence>
<dbReference type="AlphaFoldDB" id="A0A1H4X276"/>
<name>A0A1H4X276_9NOCA</name>
<protein>
    <submittedName>
        <fullName evidence="2">Uncharacterized protein</fullName>
    </submittedName>
</protein>
<keyword evidence="1" id="KW-0732">Signal</keyword>
<keyword evidence="3" id="KW-1185">Reference proteome</keyword>
<dbReference type="RefSeq" id="WP_072936854.1">
    <property type="nucleotide sequence ID" value="NZ_FNSV01000005.1"/>
</dbReference>
<dbReference type="EMBL" id="FNSV01000005">
    <property type="protein sequence ID" value="SEC99667.1"/>
    <property type="molecule type" value="Genomic_DNA"/>
</dbReference>
<dbReference type="Proteomes" id="UP000183561">
    <property type="component" value="Unassembled WGS sequence"/>
</dbReference>
<organism evidence="2 3">
    <name type="scientific">Rhodococcus koreensis</name>
    <dbReference type="NCBI Taxonomy" id="99653"/>
    <lineage>
        <taxon>Bacteria</taxon>
        <taxon>Bacillati</taxon>
        <taxon>Actinomycetota</taxon>
        <taxon>Actinomycetes</taxon>
        <taxon>Mycobacteriales</taxon>
        <taxon>Nocardiaceae</taxon>
        <taxon>Rhodococcus</taxon>
    </lineage>
</organism>
<evidence type="ECO:0000313" key="3">
    <source>
        <dbReference type="Proteomes" id="UP000183561"/>
    </source>
</evidence>
<evidence type="ECO:0000313" key="2">
    <source>
        <dbReference type="EMBL" id="SEC99667.1"/>
    </source>
</evidence>
<dbReference type="OrthoDB" id="4556617at2"/>
<gene>
    <name evidence="2" type="ORF">SAMN04490239_6326</name>
</gene>
<proteinExistence type="predicted"/>
<evidence type="ECO:0000256" key="1">
    <source>
        <dbReference type="SAM" id="SignalP"/>
    </source>
</evidence>